<evidence type="ECO:0000256" key="5">
    <source>
        <dbReference type="ARBA" id="ARBA00049429"/>
    </source>
</evidence>
<comment type="pathway">
    <text evidence="1">Amino-acid degradation; L-arginine degradation via ADI pathway; carbamoyl phosphate from L-arginine: step 1/2.</text>
</comment>
<dbReference type="Gene3D" id="3.75.10.10">
    <property type="entry name" value="L-arginine/glycine Amidinotransferase, Chain A"/>
    <property type="match status" value="1"/>
</dbReference>
<evidence type="ECO:0000256" key="3">
    <source>
        <dbReference type="ARBA" id="ARBA00012171"/>
    </source>
</evidence>
<gene>
    <name evidence="7" type="primary">arcA</name>
    <name evidence="7" type="ORF">Pla8534_62380</name>
</gene>
<evidence type="ECO:0000313" key="8">
    <source>
        <dbReference type="Proteomes" id="UP000317648"/>
    </source>
</evidence>
<comment type="catalytic activity">
    <reaction evidence="5">
        <text>L-arginine + H2O = L-citrulline + NH4(+)</text>
        <dbReference type="Rhea" id="RHEA:19597"/>
        <dbReference type="ChEBI" id="CHEBI:15377"/>
        <dbReference type="ChEBI" id="CHEBI:28938"/>
        <dbReference type="ChEBI" id="CHEBI:32682"/>
        <dbReference type="ChEBI" id="CHEBI:57743"/>
        <dbReference type="EC" id="3.5.3.6"/>
    </reaction>
</comment>
<dbReference type="GO" id="GO:0016990">
    <property type="term" value="F:arginine deiminase activity"/>
    <property type="evidence" value="ECO:0007669"/>
    <property type="project" value="UniProtKB-EC"/>
</dbReference>
<dbReference type="KEGG" id="lcre:Pla8534_62380"/>
<dbReference type="EMBL" id="CP036433">
    <property type="protein sequence ID" value="QDU98370.1"/>
    <property type="molecule type" value="Genomic_DNA"/>
</dbReference>
<dbReference type="OrthoDB" id="9807502at2"/>
<dbReference type="SUPFAM" id="SSF55909">
    <property type="entry name" value="Pentein"/>
    <property type="match status" value="1"/>
</dbReference>
<dbReference type="GO" id="GO:0019546">
    <property type="term" value="P:L-arginine deiminase pathway"/>
    <property type="evidence" value="ECO:0007669"/>
    <property type="project" value="TreeGrafter"/>
</dbReference>
<evidence type="ECO:0000256" key="6">
    <source>
        <dbReference type="SAM" id="SignalP"/>
    </source>
</evidence>
<dbReference type="InterPro" id="IPR003876">
    <property type="entry name" value="Arg_deiminase"/>
</dbReference>
<evidence type="ECO:0000256" key="4">
    <source>
        <dbReference type="ARBA" id="ARBA00022801"/>
    </source>
</evidence>
<keyword evidence="4 7" id="KW-0378">Hydrolase</keyword>
<evidence type="ECO:0000256" key="2">
    <source>
        <dbReference type="ARBA" id="ARBA00010206"/>
    </source>
</evidence>
<organism evidence="7 8">
    <name type="scientific">Lignipirellula cremea</name>
    <dbReference type="NCBI Taxonomy" id="2528010"/>
    <lineage>
        <taxon>Bacteria</taxon>
        <taxon>Pseudomonadati</taxon>
        <taxon>Planctomycetota</taxon>
        <taxon>Planctomycetia</taxon>
        <taxon>Pirellulales</taxon>
        <taxon>Pirellulaceae</taxon>
        <taxon>Lignipirellula</taxon>
    </lineage>
</organism>
<dbReference type="PANTHER" id="PTHR47271">
    <property type="entry name" value="ARGININE DEIMINASE"/>
    <property type="match status" value="1"/>
</dbReference>
<accession>A0A518E2Q4</accession>
<feature type="chain" id="PRO_5021868578" description="arginine deiminase" evidence="6">
    <location>
        <begin position="22"/>
        <end position="459"/>
    </location>
</feature>
<dbReference type="AlphaFoldDB" id="A0A518E2Q4"/>
<name>A0A518E2Q4_9BACT</name>
<proteinExistence type="inferred from homology"/>
<evidence type="ECO:0000256" key="1">
    <source>
        <dbReference type="ARBA" id="ARBA00005213"/>
    </source>
</evidence>
<comment type="similarity">
    <text evidence="2">Belongs to the arginine deiminase family.</text>
</comment>
<keyword evidence="6" id="KW-0732">Signal</keyword>
<dbReference type="EC" id="3.5.3.6" evidence="3"/>
<feature type="signal peptide" evidence="6">
    <location>
        <begin position="1"/>
        <end position="21"/>
    </location>
</feature>
<dbReference type="Pfam" id="PF02274">
    <property type="entry name" value="ADI"/>
    <property type="match status" value="1"/>
</dbReference>
<dbReference type="PRINTS" id="PR01466">
    <property type="entry name" value="ARGDEIMINASE"/>
</dbReference>
<dbReference type="PANTHER" id="PTHR47271:SF2">
    <property type="entry name" value="ARGININE DEIMINASE"/>
    <property type="match status" value="1"/>
</dbReference>
<protein>
    <recommendedName>
        <fullName evidence="3">arginine deiminase</fullName>
        <ecNumber evidence="3">3.5.3.6</ecNumber>
    </recommendedName>
</protein>
<dbReference type="Proteomes" id="UP000317648">
    <property type="component" value="Chromosome"/>
</dbReference>
<keyword evidence="8" id="KW-1185">Reference proteome</keyword>
<sequence precursor="true">MDRRSFLATPLACLLARAACAASPPPEPPAGVGSEVGRLTRVLLHEPGPEAWKTLAMLPGDHPMLTYGVLREEVVAEHRDLTASLKAAGAQVLQFVDLLSEAIVQARQAGAWTGWLQNHAPRLLPQARELTAAQLIGRDDKLVYHRNERGLLAPLLAPATTLFFTRDLAVSTPKGVVLCNFGHARRHFESQLTRFLFAHAPSLAQDKVVFDAEKENVLLEGGDVMVFDERTLLVGVGNASQREAAVRLAQKLELDVIAVQMPSYQADDGEWEGLREIFYHLDCMVSLVDRRKVLATPYLLEEKFTRRNPLLDVLVGFASLEGYTTPQRTALLDEVRNVGRLVRYQAGSGEPDDALGDRKLVDWLRDQQYEVIPLGGRLAEGENDFKHVVENVVREARFLSANLVATAPGQVIGYAGSPRTDQALRDAGVKLTTFPAPELVRANGGPHCLTMPLARAPLG</sequence>
<dbReference type="RefSeq" id="WP_145057568.1">
    <property type="nucleotide sequence ID" value="NZ_CP036433.1"/>
</dbReference>
<evidence type="ECO:0000313" key="7">
    <source>
        <dbReference type="EMBL" id="QDU98370.1"/>
    </source>
</evidence>
<reference evidence="7 8" key="1">
    <citation type="submission" date="2019-02" db="EMBL/GenBank/DDBJ databases">
        <title>Deep-cultivation of Planctomycetes and their phenomic and genomic characterization uncovers novel biology.</title>
        <authorList>
            <person name="Wiegand S."/>
            <person name="Jogler M."/>
            <person name="Boedeker C."/>
            <person name="Pinto D."/>
            <person name="Vollmers J."/>
            <person name="Rivas-Marin E."/>
            <person name="Kohn T."/>
            <person name="Peeters S.H."/>
            <person name="Heuer A."/>
            <person name="Rast P."/>
            <person name="Oberbeckmann S."/>
            <person name="Bunk B."/>
            <person name="Jeske O."/>
            <person name="Meyerdierks A."/>
            <person name="Storesund J.E."/>
            <person name="Kallscheuer N."/>
            <person name="Luecker S."/>
            <person name="Lage O.M."/>
            <person name="Pohl T."/>
            <person name="Merkel B.J."/>
            <person name="Hornburger P."/>
            <person name="Mueller R.-W."/>
            <person name="Bruemmer F."/>
            <person name="Labrenz M."/>
            <person name="Spormann A.M."/>
            <person name="Op den Camp H."/>
            <person name="Overmann J."/>
            <person name="Amann R."/>
            <person name="Jetten M.S.M."/>
            <person name="Mascher T."/>
            <person name="Medema M.H."/>
            <person name="Devos D.P."/>
            <person name="Kaster A.-K."/>
            <person name="Ovreas L."/>
            <person name="Rohde M."/>
            <person name="Galperin M.Y."/>
            <person name="Jogler C."/>
        </authorList>
    </citation>
    <scope>NUCLEOTIDE SEQUENCE [LARGE SCALE GENOMIC DNA]</scope>
    <source>
        <strain evidence="7 8">Pla85_3_4</strain>
    </source>
</reference>